<comment type="function">
    <text evidence="1">Could be a virulence factor.</text>
</comment>
<gene>
    <name evidence="13" type="ORF">IHQ68_06185</name>
</gene>
<evidence type="ECO:0000256" key="9">
    <source>
        <dbReference type="ARBA" id="ARBA00023136"/>
    </source>
</evidence>
<dbReference type="InterPro" id="IPR025202">
    <property type="entry name" value="PLD-like_dom"/>
</dbReference>
<proteinExistence type="predicted"/>
<keyword evidence="8 11" id="KW-1133">Transmembrane helix</keyword>
<evidence type="ECO:0000256" key="8">
    <source>
        <dbReference type="ARBA" id="ARBA00022989"/>
    </source>
</evidence>
<dbReference type="SUPFAM" id="SSF56024">
    <property type="entry name" value="Phospholipase D/nuclease"/>
    <property type="match status" value="2"/>
</dbReference>
<keyword evidence="5" id="KW-1003">Cell membrane</keyword>
<dbReference type="PROSITE" id="PS50035">
    <property type="entry name" value="PLD"/>
    <property type="match status" value="2"/>
</dbReference>
<dbReference type="Pfam" id="PF13396">
    <property type="entry name" value="PLDc_N"/>
    <property type="match status" value="1"/>
</dbReference>
<evidence type="ECO:0000256" key="5">
    <source>
        <dbReference type="ARBA" id="ARBA00022475"/>
    </source>
</evidence>
<keyword evidence="6" id="KW-0964">Secreted</keyword>
<dbReference type="PANTHER" id="PTHR21248">
    <property type="entry name" value="CARDIOLIPIN SYNTHASE"/>
    <property type="match status" value="1"/>
</dbReference>
<evidence type="ECO:0000256" key="10">
    <source>
        <dbReference type="ARBA" id="ARBA00029594"/>
    </source>
</evidence>
<feature type="transmembrane region" description="Helical" evidence="11">
    <location>
        <begin position="35"/>
        <end position="57"/>
    </location>
</feature>
<name>A0ABU1DDR2_9HYPH</name>
<evidence type="ECO:0000313" key="14">
    <source>
        <dbReference type="Proteomes" id="UP001181622"/>
    </source>
</evidence>
<protein>
    <recommendedName>
        <fullName evidence="4">Phospholipase D</fullName>
    </recommendedName>
    <alternativeName>
        <fullName evidence="10">Choline phosphatase</fullName>
    </alternativeName>
</protein>
<reference evidence="13" key="1">
    <citation type="submission" date="2020-10" db="EMBL/GenBank/DDBJ databases">
        <authorList>
            <person name="Abbas A."/>
            <person name="Razzaq R."/>
            <person name="Waqas M."/>
            <person name="Abbas N."/>
            <person name="Nielsen T.K."/>
            <person name="Hansen L.H."/>
            <person name="Hussain S."/>
            <person name="Shahid M."/>
        </authorList>
    </citation>
    <scope>NUCLEOTIDE SEQUENCE</scope>
    <source>
        <strain evidence="13">S14</strain>
    </source>
</reference>
<dbReference type="Pfam" id="PF13091">
    <property type="entry name" value="PLDc_2"/>
    <property type="match status" value="2"/>
</dbReference>
<feature type="transmembrane region" description="Helical" evidence="11">
    <location>
        <begin position="6"/>
        <end position="28"/>
    </location>
</feature>
<evidence type="ECO:0000256" key="4">
    <source>
        <dbReference type="ARBA" id="ARBA00018392"/>
    </source>
</evidence>
<sequence>MSEFQFEGLLATALHVLAASIATVHVLLRKRDVPAAIGWIGVAWLSPIFGAALYFAFGVNRVHRKARRLRGVRPSKTPSPDARELQPQERLASAIGSITGLERVDGVVEAVLQSGDEAYPAMLAAIAEAKVSVELSTFIFRTDEAGLPFVEALAAAHRRGVAVRVLIDGMGGGYFRSAAWRALVRRGVPAARFLHSAWPWRMPLLDLRLHKKALIIDRRAAFVGGLNIAAENLLARPTRWPVRDTHFRISGAVVDQIADSFDEDWAFTTGGDIEDTPSTPTADGPRARAIVSGPDQAVDRLVLALLSAVSSARRTIRIATPYFLPDERLVTALQVAALRGVEVSLVTPATNNHRLVAWASDAHVRPLLESGCRLYRSGPPFDHSKLMTIDDIWCLIGSANWDARSLRLNFELTIELYDAALATRLSDLIDSKRAVPFLLEDLDREPLLFKLRNASARLAAPYL</sequence>
<dbReference type="InterPro" id="IPR001736">
    <property type="entry name" value="PLipase_D/transphosphatidylase"/>
</dbReference>
<dbReference type="Gene3D" id="3.30.870.10">
    <property type="entry name" value="Endonuclease Chain A"/>
    <property type="match status" value="2"/>
</dbReference>
<evidence type="ECO:0000256" key="2">
    <source>
        <dbReference type="ARBA" id="ARBA00004613"/>
    </source>
</evidence>
<dbReference type="InterPro" id="IPR027379">
    <property type="entry name" value="CLS_N"/>
</dbReference>
<feature type="domain" description="PLD phosphodiesterase" evidence="12">
    <location>
        <begin position="378"/>
        <end position="405"/>
    </location>
</feature>
<accession>A0ABU1DDR2</accession>
<keyword evidence="7 11" id="KW-0812">Transmembrane</keyword>
<dbReference type="EMBL" id="JADBEO010000009">
    <property type="protein sequence ID" value="MDR4306205.1"/>
    <property type="molecule type" value="Genomic_DNA"/>
</dbReference>
<evidence type="ECO:0000256" key="6">
    <source>
        <dbReference type="ARBA" id="ARBA00022525"/>
    </source>
</evidence>
<evidence type="ECO:0000256" key="1">
    <source>
        <dbReference type="ARBA" id="ARBA00003145"/>
    </source>
</evidence>
<comment type="subcellular location">
    <subcellularLocation>
        <location evidence="3">Cell membrane</location>
        <topology evidence="3">Multi-pass membrane protein</topology>
    </subcellularLocation>
    <subcellularLocation>
        <location evidence="2">Secreted</location>
    </subcellularLocation>
</comment>
<dbReference type="CDD" id="cd09157">
    <property type="entry name" value="PLDc_CLS_unchar2_1"/>
    <property type="match status" value="1"/>
</dbReference>
<evidence type="ECO:0000256" key="11">
    <source>
        <dbReference type="SAM" id="Phobius"/>
    </source>
</evidence>
<evidence type="ECO:0000256" key="3">
    <source>
        <dbReference type="ARBA" id="ARBA00004651"/>
    </source>
</evidence>
<evidence type="ECO:0000259" key="12">
    <source>
        <dbReference type="PROSITE" id="PS50035"/>
    </source>
</evidence>
<dbReference type="SMART" id="SM00155">
    <property type="entry name" value="PLDc"/>
    <property type="match status" value="2"/>
</dbReference>
<comment type="caution">
    <text evidence="13">The sequence shown here is derived from an EMBL/GenBank/DDBJ whole genome shotgun (WGS) entry which is preliminary data.</text>
</comment>
<evidence type="ECO:0000256" key="7">
    <source>
        <dbReference type="ARBA" id="ARBA00022692"/>
    </source>
</evidence>
<organism evidence="13 14">
    <name type="scientific">Chelatococcus sambhunathii</name>
    <dbReference type="NCBI Taxonomy" id="363953"/>
    <lineage>
        <taxon>Bacteria</taxon>
        <taxon>Pseudomonadati</taxon>
        <taxon>Pseudomonadota</taxon>
        <taxon>Alphaproteobacteria</taxon>
        <taxon>Hyphomicrobiales</taxon>
        <taxon>Chelatococcaceae</taxon>
        <taxon>Chelatococcus</taxon>
    </lineage>
</organism>
<feature type="domain" description="PLD phosphodiesterase" evidence="12">
    <location>
        <begin position="205"/>
        <end position="232"/>
    </location>
</feature>
<keyword evidence="14" id="KW-1185">Reference proteome</keyword>
<dbReference type="PANTHER" id="PTHR21248:SF22">
    <property type="entry name" value="PHOSPHOLIPASE D"/>
    <property type="match status" value="1"/>
</dbReference>
<keyword evidence="9 11" id="KW-0472">Membrane</keyword>
<dbReference type="Proteomes" id="UP001181622">
    <property type="component" value="Unassembled WGS sequence"/>
</dbReference>
<evidence type="ECO:0000313" key="13">
    <source>
        <dbReference type="EMBL" id="MDR4306205.1"/>
    </source>
</evidence>
<dbReference type="CDD" id="cd09163">
    <property type="entry name" value="PLDc_CLS_unchar2_2"/>
    <property type="match status" value="1"/>
</dbReference>